<gene>
    <name evidence="2" type="ORF">SanaruYs_32470</name>
</gene>
<name>A0A401UDM9_9BACT</name>
<dbReference type="Pfam" id="PF04389">
    <property type="entry name" value="Peptidase_M28"/>
    <property type="match status" value="1"/>
</dbReference>
<comment type="caution">
    <text evidence="2">The sequence shown here is derived from an EMBL/GenBank/DDBJ whole genome shotgun (WGS) entry which is preliminary data.</text>
</comment>
<evidence type="ECO:0000259" key="1">
    <source>
        <dbReference type="Pfam" id="PF04389"/>
    </source>
</evidence>
<dbReference type="PANTHER" id="PTHR12147">
    <property type="entry name" value="METALLOPEPTIDASE M28 FAMILY MEMBER"/>
    <property type="match status" value="1"/>
</dbReference>
<reference evidence="2 3" key="1">
    <citation type="submission" date="2018-11" db="EMBL/GenBank/DDBJ databases">
        <title>Chryseotalea sanarue gen. nov., sp., nov., a member of the family Cytophagaceae, isolated from a brackish lake in Hamamatsu Japan.</title>
        <authorList>
            <person name="Maejima Y."/>
            <person name="Iino T."/>
            <person name="Muraguchi Y."/>
            <person name="Fukuda K."/>
            <person name="Ohkuma M."/>
            <person name="Moriuchi R."/>
            <person name="Dohra H."/>
            <person name="Kimbara K."/>
            <person name="Shintani M."/>
        </authorList>
    </citation>
    <scope>NUCLEOTIDE SEQUENCE [LARGE SCALE GENOMIC DNA]</scope>
    <source>
        <strain evidence="2 3">Ys</strain>
    </source>
</reference>
<dbReference type="InterPro" id="IPR007484">
    <property type="entry name" value="Peptidase_M28"/>
</dbReference>
<dbReference type="InterPro" id="IPR045175">
    <property type="entry name" value="M28_fam"/>
</dbReference>
<dbReference type="Proteomes" id="UP000288227">
    <property type="component" value="Unassembled WGS sequence"/>
</dbReference>
<feature type="domain" description="Peptidase M28" evidence="1">
    <location>
        <begin position="211"/>
        <end position="411"/>
    </location>
</feature>
<accession>A0A401UDM9</accession>
<dbReference type="Gene3D" id="3.40.630.10">
    <property type="entry name" value="Zn peptidases"/>
    <property type="match status" value="1"/>
</dbReference>
<protein>
    <submittedName>
        <fullName evidence="2">Peptidase M28</fullName>
    </submittedName>
</protein>
<proteinExistence type="predicted"/>
<evidence type="ECO:0000313" key="3">
    <source>
        <dbReference type="Proteomes" id="UP000288227"/>
    </source>
</evidence>
<evidence type="ECO:0000313" key="2">
    <source>
        <dbReference type="EMBL" id="GCC53006.1"/>
    </source>
</evidence>
<dbReference type="PANTHER" id="PTHR12147:SF26">
    <property type="entry name" value="PEPTIDASE M28 DOMAIN-CONTAINING PROTEIN"/>
    <property type="match status" value="1"/>
</dbReference>
<dbReference type="GO" id="GO:0008235">
    <property type="term" value="F:metalloexopeptidase activity"/>
    <property type="evidence" value="ECO:0007669"/>
    <property type="project" value="InterPro"/>
</dbReference>
<dbReference type="AlphaFoldDB" id="A0A401UDM9"/>
<dbReference type="EMBL" id="BHXQ01000006">
    <property type="protein sequence ID" value="GCC53006.1"/>
    <property type="molecule type" value="Genomic_DNA"/>
</dbReference>
<dbReference type="OrthoDB" id="1521787at2"/>
<organism evidence="2 3">
    <name type="scientific">Chryseotalea sanaruensis</name>
    <dbReference type="NCBI Taxonomy" id="2482724"/>
    <lineage>
        <taxon>Bacteria</taxon>
        <taxon>Pseudomonadati</taxon>
        <taxon>Bacteroidota</taxon>
        <taxon>Cytophagia</taxon>
        <taxon>Cytophagales</taxon>
        <taxon>Chryseotaleaceae</taxon>
        <taxon>Chryseotalea</taxon>
    </lineage>
</organism>
<sequence>MRLLFTSLLVISLFTTKAQQVDKHITEENVGRLISTLAADDMMGRPAMRPEYMEKATAFIESEFEKIGLKPLAGQKTYRQAFQKQLIVPGIPQITINGQTLSNDKVLLATENINVNTDSGFGMLRIDYDSTIANKRQTLISKAFMLSRDTSAAFVIVHPAYLEVFPELKGYFGKRLISGRKGTKVFVVTDQPINTYSVQATQSIESITMTNVVGMIEGKKKKDEYVVFSGHYDHIGIRPAVDGDSIANGADDDASGTTAVIALANYYKKIKDNNRTLIFVAFTAEEIGGYGSRYFSEQINPDQVVAMFNIEMIGKPSKWGRDHAFITGYERSDFGEILQRNLEGTPFKFMPDPYPKQNLFYRSDNATLARLGVPAHTISTDEIDIDKFYHTVNDEVETLDVKNITVTIRAIALSARSMVSGTDAPKRIDKASVR</sequence>
<dbReference type="SUPFAM" id="SSF53187">
    <property type="entry name" value="Zn-dependent exopeptidases"/>
    <property type="match status" value="1"/>
</dbReference>
<dbReference type="GO" id="GO:0006508">
    <property type="term" value="P:proteolysis"/>
    <property type="evidence" value="ECO:0007669"/>
    <property type="project" value="InterPro"/>
</dbReference>
<keyword evidence="3" id="KW-1185">Reference proteome</keyword>
<dbReference type="RefSeq" id="WP_127123655.1">
    <property type="nucleotide sequence ID" value="NZ_BHXQ01000006.1"/>
</dbReference>